<dbReference type="PANTHER" id="PTHR33164">
    <property type="entry name" value="TRANSCRIPTIONAL REGULATOR, MARR FAMILY"/>
    <property type="match status" value="1"/>
</dbReference>
<protein>
    <submittedName>
        <fullName evidence="2">MarR family winged helix-turn-helix transcriptional regulator</fullName>
    </submittedName>
</protein>
<gene>
    <name evidence="2" type="ORF">MNQ99_01430</name>
</gene>
<dbReference type="Proteomes" id="UP000829069">
    <property type="component" value="Chromosome"/>
</dbReference>
<dbReference type="InterPro" id="IPR036388">
    <property type="entry name" value="WH-like_DNA-bd_sf"/>
</dbReference>
<dbReference type="SUPFAM" id="SSF46785">
    <property type="entry name" value="Winged helix' DNA-binding domain"/>
    <property type="match status" value="1"/>
</dbReference>
<dbReference type="SMART" id="SM00347">
    <property type="entry name" value="HTH_MARR"/>
    <property type="match status" value="1"/>
</dbReference>
<dbReference type="EMBL" id="CP093326">
    <property type="protein sequence ID" value="UNK46069.1"/>
    <property type="molecule type" value="Genomic_DNA"/>
</dbReference>
<organism evidence="2 3">
    <name type="scientific">Arthrobacter sulfonylureivorans</name>
    <dbReference type="NCBI Taxonomy" id="2486855"/>
    <lineage>
        <taxon>Bacteria</taxon>
        <taxon>Bacillati</taxon>
        <taxon>Actinomycetota</taxon>
        <taxon>Actinomycetes</taxon>
        <taxon>Micrococcales</taxon>
        <taxon>Micrococcaceae</taxon>
        <taxon>Arthrobacter</taxon>
    </lineage>
</organism>
<dbReference type="InterPro" id="IPR036390">
    <property type="entry name" value="WH_DNA-bd_sf"/>
</dbReference>
<dbReference type="RefSeq" id="WP_241914167.1">
    <property type="nucleotide sequence ID" value="NZ_CP093326.1"/>
</dbReference>
<dbReference type="Gene3D" id="1.10.10.10">
    <property type="entry name" value="Winged helix-like DNA-binding domain superfamily/Winged helix DNA-binding domain"/>
    <property type="match status" value="1"/>
</dbReference>
<accession>A0ABY3WEF0</accession>
<evidence type="ECO:0000313" key="3">
    <source>
        <dbReference type="Proteomes" id="UP000829069"/>
    </source>
</evidence>
<sequence>MPNESTAVIEQSIAAALPPVFQSVMKLTRLGGQLSRPFFQTYAHDYSLTLNEWRVIVLLHARPGIAAQDVSHYTGIHPMNVSRAVNALREAGRLTSEPDAENHRRQMLTLTAEGTELFEALYPSAEQQANGLFSVLSDEEQAVFGEFLDRLLAQSEVILGEDDSRSGQPVVPSVQ</sequence>
<keyword evidence="3" id="KW-1185">Reference proteome</keyword>
<evidence type="ECO:0000259" key="1">
    <source>
        <dbReference type="PROSITE" id="PS50995"/>
    </source>
</evidence>
<evidence type="ECO:0000313" key="2">
    <source>
        <dbReference type="EMBL" id="UNK46069.1"/>
    </source>
</evidence>
<dbReference type="PANTHER" id="PTHR33164:SF43">
    <property type="entry name" value="HTH-TYPE TRANSCRIPTIONAL REPRESSOR YETL"/>
    <property type="match status" value="1"/>
</dbReference>
<dbReference type="InterPro" id="IPR039422">
    <property type="entry name" value="MarR/SlyA-like"/>
</dbReference>
<name>A0ABY3WEF0_9MICC</name>
<dbReference type="InterPro" id="IPR000835">
    <property type="entry name" value="HTH_MarR-typ"/>
</dbReference>
<dbReference type="PROSITE" id="PS50995">
    <property type="entry name" value="HTH_MARR_2"/>
    <property type="match status" value="1"/>
</dbReference>
<dbReference type="Pfam" id="PF12802">
    <property type="entry name" value="MarR_2"/>
    <property type="match status" value="1"/>
</dbReference>
<proteinExistence type="predicted"/>
<feature type="domain" description="HTH marR-type" evidence="1">
    <location>
        <begin position="17"/>
        <end position="153"/>
    </location>
</feature>
<reference evidence="2 3" key="1">
    <citation type="submission" date="2022-03" db="EMBL/GenBank/DDBJ databases">
        <title>Isotopic signatures of nitrous oxide derived from detoxification processes.</title>
        <authorList>
            <person name="Behrendt U."/>
            <person name="Buchen C."/>
            <person name="Well R."/>
            <person name="Ulrich A."/>
            <person name="Rohe L."/>
            <person name="Kolb S."/>
            <person name="Schloter M."/>
            <person name="Horn M.A."/>
            <person name="Augustin J."/>
        </authorList>
    </citation>
    <scope>NUCLEOTIDE SEQUENCE [LARGE SCALE GENOMIC DNA]</scope>
    <source>
        <strain evidence="2 3">S4-C24</strain>
    </source>
</reference>